<gene>
    <name evidence="1" type="ORF">RRG08_033731</name>
</gene>
<reference evidence="1" key="1">
    <citation type="journal article" date="2023" name="G3 (Bethesda)">
        <title>A reference genome for the long-term kleptoplast-retaining sea slug Elysia crispata morphotype clarki.</title>
        <authorList>
            <person name="Eastman K.E."/>
            <person name="Pendleton A.L."/>
            <person name="Shaikh M.A."/>
            <person name="Suttiyut T."/>
            <person name="Ogas R."/>
            <person name="Tomko P."/>
            <person name="Gavelis G."/>
            <person name="Widhalm J.R."/>
            <person name="Wisecaver J.H."/>
        </authorList>
    </citation>
    <scope>NUCLEOTIDE SEQUENCE</scope>
    <source>
        <strain evidence="1">ECLA1</strain>
    </source>
</reference>
<accession>A0AAE1A902</accession>
<protein>
    <submittedName>
        <fullName evidence="1">Uncharacterized protein</fullName>
    </submittedName>
</protein>
<proteinExistence type="predicted"/>
<evidence type="ECO:0000313" key="1">
    <source>
        <dbReference type="EMBL" id="KAK3783474.1"/>
    </source>
</evidence>
<name>A0AAE1A902_9GAST</name>
<organism evidence="1 2">
    <name type="scientific">Elysia crispata</name>
    <name type="common">lettuce slug</name>
    <dbReference type="NCBI Taxonomy" id="231223"/>
    <lineage>
        <taxon>Eukaryota</taxon>
        <taxon>Metazoa</taxon>
        <taxon>Spiralia</taxon>
        <taxon>Lophotrochozoa</taxon>
        <taxon>Mollusca</taxon>
        <taxon>Gastropoda</taxon>
        <taxon>Heterobranchia</taxon>
        <taxon>Euthyneura</taxon>
        <taxon>Panpulmonata</taxon>
        <taxon>Sacoglossa</taxon>
        <taxon>Placobranchoidea</taxon>
        <taxon>Plakobranchidae</taxon>
        <taxon>Elysia</taxon>
    </lineage>
</organism>
<keyword evidence="2" id="KW-1185">Reference proteome</keyword>
<sequence>MDLSTPDLNNVTRSWASTVTPATLGTGTRLSLSTRTRTQEMTLNAELRKSTETSGPSHKSRLFTRVTFMFKLWTDS</sequence>
<dbReference type="EMBL" id="JAWDGP010002410">
    <property type="protein sequence ID" value="KAK3783474.1"/>
    <property type="molecule type" value="Genomic_DNA"/>
</dbReference>
<comment type="caution">
    <text evidence="1">The sequence shown here is derived from an EMBL/GenBank/DDBJ whole genome shotgun (WGS) entry which is preliminary data.</text>
</comment>
<evidence type="ECO:0000313" key="2">
    <source>
        <dbReference type="Proteomes" id="UP001283361"/>
    </source>
</evidence>
<dbReference type="AlphaFoldDB" id="A0AAE1A902"/>
<dbReference type="Proteomes" id="UP001283361">
    <property type="component" value="Unassembled WGS sequence"/>
</dbReference>